<reference evidence="2 3" key="1">
    <citation type="journal article" date="2016" name="Nat. Commun.">
        <title>Thousands of microbial genomes shed light on interconnected biogeochemical processes in an aquifer system.</title>
        <authorList>
            <person name="Anantharaman K."/>
            <person name="Brown C.T."/>
            <person name="Hug L.A."/>
            <person name="Sharon I."/>
            <person name="Castelle C.J."/>
            <person name="Probst A.J."/>
            <person name="Thomas B.C."/>
            <person name="Singh A."/>
            <person name="Wilkins M.J."/>
            <person name="Karaoz U."/>
            <person name="Brodie E.L."/>
            <person name="Williams K.H."/>
            <person name="Hubbard S.S."/>
            <person name="Banfield J.F."/>
        </authorList>
    </citation>
    <scope>NUCLEOTIDE SEQUENCE [LARGE SCALE GENOMIC DNA]</scope>
</reference>
<keyword evidence="1" id="KW-1133">Transmembrane helix</keyword>
<organism evidence="2 3">
    <name type="scientific">Candidatus Ryanbacteria bacterium RIFCSPHIGHO2_01_FULL_48_27</name>
    <dbReference type="NCBI Taxonomy" id="1802115"/>
    <lineage>
        <taxon>Bacteria</taxon>
        <taxon>Candidatus Ryaniibacteriota</taxon>
    </lineage>
</organism>
<dbReference type="Proteomes" id="UP000177785">
    <property type="component" value="Unassembled WGS sequence"/>
</dbReference>
<dbReference type="STRING" id="1802115.A2756_06385"/>
<sequence>MATQSTQNITEQAARAVILEGSLAGAAAQEAQFLQEQEASQTASQEIWRAEIIREQARQRLIAEAEAEEEAIDGQEDAAGATATAKKISIMELAVVLLPAVVIDLAEFFVLFIGAIPFIGQPILGVYSAIDWVLNGCMAGLLFVWMAFHGIWPSSPKGLKTSALIGGTLIGESMPLISTIIPGWTGCTIGVFKIANSDKKSVPTKKT</sequence>
<evidence type="ECO:0000313" key="3">
    <source>
        <dbReference type="Proteomes" id="UP000177785"/>
    </source>
</evidence>
<dbReference type="AlphaFoldDB" id="A0A1G2G7P4"/>
<feature type="transmembrane region" description="Helical" evidence="1">
    <location>
        <begin position="132"/>
        <end position="152"/>
    </location>
</feature>
<accession>A0A1G2G7P4</accession>
<keyword evidence="1" id="KW-0812">Transmembrane</keyword>
<name>A0A1G2G7P4_9BACT</name>
<keyword evidence="1" id="KW-0472">Membrane</keyword>
<protein>
    <submittedName>
        <fullName evidence="2">Uncharacterized protein</fullName>
    </submittedName>
</protein>
<feature type="transmembrane region" description="Helical" evidence="1">
    <location>
        <begin position="93"/>
        <end position="120"/>
    </location>
</feature>
<proteinExistence type="predicted"/>
<comment type="caution">
    <text evidence="2">The sequence shown here is derived from an EMBL/GenBank/DDBJ whole genome shotgun (WGS) entry which is preliminary data.</text>
</comment>
<evidence type="ECO:0000313" key="2">
    <source>
        <dbReference type="EMBL" id="OGZ46203.1"/>
    </source>
</evidence>
<evidence type="ECO:0000256" key="1">
    <source>
        <dbReference type="SAM" id="Phobius"/>
    </source>
</evidence>
<gene>
    <name evidence="2" type="ORF">A2756_06385</name>
</gene>
<dbReference type="EMBL" id="MHNL01000001">
    <property type="protein sequence ID" value="OGZ46203.1"/>
    <property type="molecule type" value="Genomic_DNA"/>
</dbReference>